<name>W3WWL0_PESFW</name>
<dbReference type="OrthoDB" id="5427350at2759"/>
<reference evidence="5" key="1">
    <citation type="journal article" date="2015" name="BMC Genomics">
        <title>Genomic and transcriptomic analysis of the endophytic fungus Pestalotiopsis fici reveals its lifestyle and high potential for synthesis of natural products.</title>
        <authorList>
            <person name="Wang X."/>
            <person name="Zhang X."/>
            <person name="Liu L."/>
            <person name="Xiang M."/>
            <person name="Wang W."/>
            <person name="Sun X."/>
            <person name="Che Y."/>
            <person name="Guo L."/>
            <person name="Liu G."/>
            <person name="Guo L."/>
            <person name="Wang C."/>
            <person name="Yin W.B."/>
            <person name="Stadler M."/>
            <person name="Zhang X."/>
            <person name="Liu X."/>
        </authorList>
    </citation>
    <scope>NUCLEOTIDE SEQUENCE [LARGE SCALE GENOMIC DNA]</scope>
    <source>
        <strain evidence="5">W106-1 / CGMCC3.15140</strain>
    </source>
</reference>
<sequence length="622" mass="69591">MSGSSLLRILACAAAVAFGLASADDFKHEYEAYNDAKFGIYPDNTYKGTNAKSPLLQINSWEKESMSKSGSHVFLRHNGRQDNWGNQQASPLILDAEDLTAVYMNRSFPVVFNVRVQENFGKKYLTFYGDKLVAQGLGDGYCHIYDTSYREVYKVGAIGLKTKADLHECELTGHGTVILSNYQPDTYDTPAGVKSNPVSIRESIFQEIDLETNKVLFTWKGSRHVDIYNSFEGHNTPWDYFHINTIQKAPDGNYLVSGRHMHSIYMVNGKTGEVMWTLGGRKNEFVELPPEEGVEYSNPALKFAWQHHTRFYPGTENGVADGVFEVTFFDNHRNDHSEAGCTSDCSRGLHLRLDTKSNPKTVQLVREYQHPAGLIAQSQGSMQILDNGNVFIGWGRMPAFTEHTPNGTTVWDVQFSPWISKTTAGHALDNYRAFKQDWKATPYWPPNLAVKTKKSDHIAYLSWNGATEVKSWVVYANDATDQLTGDDNVIARFSRGGFETELPLTEFNVSYLRAEALDRENRVLASTSIVDAKTGKVVSSDTAVVNVIEETSSDEGDDGDDDDESSTQASAWTSLDYASEQDWQTAMVIFVIFGMGLSAACLSYALVLKWRCGRKEQQYTSL</sequence>
<dbReference type="InterPro" id="IPR053143">
    <property type="entry name" value="Arylsulfate_ST"/>
</dbReference>
<gene>
    <name evidence="4" type="ORF">PFICI_10282</name>
</gene>
<dbReference type="eggNOG" id="ENOG502SKI4">
    <property type="taxonomic scope" value="Eukaryota"/>
</dbReference>
<dbReference type="SUPFAM" id="SSF50998">
    <property type="entry name" value="Quinoprotein alcohol dehydrogenase-like"/>
    <property type="match status" value="1"/>
</dbReference>
<feature type="signal peptide" evidence="3">
    <location>
        <begin position="1"/>
        <end position="23"/>
    </location>
</feature>
<protein>
    <recommendedName>
        <fullName evidence="6">ASST-domain-containing protein</fullName>
    </recommendedName>
</protein>
<dbReference type="Proteomes" id="UP000030651">
    <property type="component" value="Unassembled WGS sequence"/>
</dbReference>
<evidence type="ECO:0000313" key="5">
    <source>
        <dbReference type="Proteomes" id="UP000030651"/>
    </source>
</evidence>
<dbReference type="InterPro" id="IPR015943">
    <property type="entry name" value="WD40/YVTN_repeat-like_dom_sf"/>
</dbReference>
<feature type="region of interest" description="Disordered" evidence="1">
    <location>
        <begin position="549"/>
        <end position="569"/>
    </location>
</feature>
<dbReference type="STRING" id="1229662.W3WWL0"/>
<keyword evidence="5" id="KW-1185">Reference proteome</keyword>
<dbReference type="HOGENOM" id="CLU_018249_0_0_1"/>
<dbReference type="Pfam" id="PF14269">
    <property type="entry name" value="Arylsulfotran_2"/>
    <property type="match status" value="1"/>
</dbReference>
<dbReference type="InParanoid" id="W3WWL0"/>
<dbReference type="InterPro" id="IPR039535">
    <property type="entry name" value="ASST-like"/>
</dbReference>
<feature type="chain" id="PRO_5004834040" description="ASST-domain-containing protein" evidence="3">
    <location>
        <begin position="24"/>
        <end position="622"/>
    </location>
</feature>
<keyword evidence="2" id="KW-0472">Membrane</keyword>
<dbReference type="PANTHER" id="PTHR35340:SF5">
    <property type="entry name" value="ASST-DOMAIN-CONTAINING PROTEIN"/>
    <property type="match status" value="1"/>
</dbReference>
<keyword evidence="2" id="KW-1133">Transmembrane helix</keyword>
<dbReference type="KEGG" id="pfy:PFICI_10282"/>
<dbReference type="OMA" id="LDNYRAF"/>
<dbReference type="EMBL" id="KI912115">
    <property type="protein sequence ID" value="ETS78220.1"/>
    <property type="molecule type" value="Genomic_DNA"/>
</dbReference>
<evidence type="ECO:0000256" key="1">
    <source>
        <dbReference type="SAM" id="MobiDB-lite"/>
    </source>
</evidence>
<evidence type="ECO:0000256" key="3">
    <source>
        <dbReference type="SAM" id="SignalP"/>
    </source>
</evidence>
<keyword evidence="2" id="KW-0812">Transmembrane</keyword>
<proteinExistence type="predicted"/>
<evidence type="ECO:0008006" key="6">
    <source>
        <dbReference type="Google" id="ProtNLM"/>
    </source>
</evidence>
<dbReference type="InterPro" id="IPR011047">
    <property type="entry name" value="Quinoprotein_ADH-like_sf"/>
</dbReference>
<dbReference type="RefSeq" id="XP_007837054.1">
    <property type="nucleotide sequence ID" value="XM_007838863.1"/>
</dbReference>
<dbReference type="Gene3D" id="2.130.10.10">
    <property type="entry name" value="YVTN repeat-like/Quinoprotein amine dehydrogenase"/>
    <property type="match status" value="1"/>
</dbReference>
<feature type="compositionally biased region" description="Acidic residues" evidence="1">
    <location>
        <begin position="551"/>
        <end position="565"/>
    </location>
</feature>
<keyword evidence="3" id="KW-0732">Signal</keyword>
<evidence type="ECO:0000256" key="2">
    <source>
        <dbReference type="SAM" id="Phobius"/>
    </source>
</evidence>
<accession>W3WWL0</accession>
<organism evidence="4 5">
    <name type="scientific">Pestalotiopsis fici (strain W106-1 / CGMCC3.15140)</name>
    <dbReference type="NCBI Taxonomy" id="1229662"/>
    <lineage>
        <taxon>Eukaryota</taxon>
        <taxon>Fungi</taxon>
        <taxon>Dikarya</taxon>
        <taxon>Ascomycota</taxon>
        <taxon>Pezizomycotina</taxon>
        <taxon>Sordariomycetes</taxon>
        <taxon>Xylariomycetidae</taxon>
        <taxon>Amphisphaeriales</taxon>
        <taxon>Sporocadaceae</taxon>
        <taxon>Pestalotiopsis</taxon>
    </lineage>
</organism>
<dbReference type="AlphaFoldDB" id="W3WWL0"/>
<dbReference type="PANTHER" id="PTHR35340">
    <property type="entry name" value="PQQ ENZYME REPEAT PROTEIN-RELATED"/>
    <property type="match status" value="1"/>
</dbReference>
<feature type="transmembrane region" description="Helical" evidence="2">
    <location>
        <begin position="583"/>
        <end position="607"/>
    </location>
</feature>
<evidence type="ECO:0000313" key="4">
    <source>
        <dbReference type="EMBL" id="ETS78220.1"/>
    </source>
</evidence>
<dbReference type="GeneID" id="19275295"/>